<gene>
    <name evidence="1" type="ORF">BBB56_13070</name>
</gene>
<keyword evidence="2" id="KW-1185">Reference proteome</keyword>
<dbReference type="Proteomes" id="UP000281332">
    <property type="component" value="Unassembled WGS sequence"/>
</dbReference>
<evidence type="ECO:0000313" key="2">
    <source>
        <dbReference type="Proteomes" id="UP000281332"/>
    </source>
</evidence>
<evidence type="ECO:0000313" key="1">
    <source>
        <dbReference type="EMBL" id="RPD99775.1"/>
    </source>
</evidence>
<accession>A0A3N4NVG6</accession>
<dbReference type="AlphaFoldDB" id="A0A3N4NVG6"/>
<reference evidence="1 2" key="1">
    <citation type="submission" date="2018-11" db="EMBL/GenBank/DDBJ databases">
        <title>Whole genome sequencing of Pantoea sp. RIT388.</title>
        <authorList>
            <person name="Gan H.M."/>
            <person name="Hudson A.O."/>
        </authorList>
    </citation>
    <scope>NUCLEOTIDE SEQUENCE [LARGE SCALE GENOMIC DNA]</scope>
    <source>
        <strain evidence="1 2">RIT388</strain>
    </source>
</reference>
<proteinExistence type="predicted"/>
<organism evidence="1 2">
    <name type="scientific">Candidatus Pantoea deserta</name>
    <dbReference type="NCBI Taxonomy" id="1869313"/>
    <lineage>
        <taxon>Bacteria</taxon>
        <taxon>Pseudomonadati</taxon>
        <taxon>Pseudomonadota</taxon>
        <taxon>Gammaproteobacteria</taxon>
        <taxon>Enterobacterales</taxon>
        <taxon>Erwiniaceae</taxon>
        <taxon>Pantoea</taxon>
    </lineage>
</organism>
<protein>
    <submittedName>
        <fullName evidence="1">Uncharacterized protein</fullName>
    </submittedName>
</protein>
<dbReference type="EMBL" id="RMVG01000009">
    <property type="protein sequence ID" value="RPD99775.1"/>
    <property type="molecule type" value="Genomic_DNA"/>
</dbReference>
<name>A0A3N4NVG6_9GAMM</name>
<sequence>MTSAQTTGTETGIEQSLINRAASAAKFSHIFRLTDEGTDGNKEGSVIRSQYHRGEDYPPWILSTS</sequence>
<comment type="caution">
    <text evidence="1">The sequence shown here is derived from an EMBL/GenBank/DDBJ whole genome shotgun (WGS) entry which is preliminary data.</text>
</comment>